<protein>
    <submittedName>
        <fullName evidence="6">Glycosyltransferase</fullName>
    </submittedName>
</protein>
<keyword evidence="7" id="KW-1185">Reference proteome</keyword>
<dbReference type="EMBL" id="NIPR01000034">
    <property type="protein sequence ID" value="PMD68830.1"/>
    <property type="molecule type" value="Genomic_DNA"/>
</dbReference>
<organism evidence="6 7">
    <name type="scientific">Companilactobacillus nuruki</name>
    <dbReference type="NCBI Taxonomy" id="1993540"/>
    <lineage>
        <taxon>Bacteria</taxon>
        <taxon>Bacillati</taxon>
        <taxon>Bacillota</taxon>
        <taxon>Bacilli</taxon>
        <taxon>Lactobacillales</taxon>
        <taxon>Lactobacillaceae</taxon>
        <taxon>Companilactobacillus</taxon>
    </lineage>
</organism>
<evidence type="ECO:0000256" key="1">
    <source>
        <dbReference type="ARBA" id="ARBA00004776"/>
    </source>
</evidence>
<accession>A0A2N7AT10</accession>
<dbReference type="PANTHER" id="PTHR43179">
    <property type="entry name" value="RHAMNOSYLTRANSFERASE WBBL"/>
    <property type="match status" value="1"/>
</dbReference>
<comment type="pathway">
    <text evidence="1">Cell wall biogenesis; cell wall polysaccharide biosynthesis.</text>
</comment>
<dbReference type="Pfam" id="PF00535">
    <property type="entry name" value="Glycos_transf_2"/>
    <property type="match status" value="1"/>
</dbReference>
<evidence type="ECO:0000256" key="4">
    <source>
        <dbReference type="ARBA" id="ARBA00022679"/>
    </source>
</evidence>
<dbReference type="InterPro" id="IPR001173">
    <property type="entry name" value="Glyco_trans_2-like"/>
</dbReference>
<evidence type="ECO:0000313" key="6">
    <source>
        <dbReference type="EMBL" id="PMD68830.1"/>
    </source>
</evidence>
<keyword evidence="4 6" id="KW-0808">Transferase</keyword>
<evidence type="ECO:0000256" key="2">
    <source>
        <dbReference type="ARBA" id="ARBA00006739"/>
    </source>
</evidence>
<keyword evidence="3" id="KW-0328">Glycosyltransferase</keyword>
<comment type="similarity">
    <text evidence="2">Belongs to the glycosyltransferase 2 family.</text>
</comment>
<dbReference type="CDD" id="cd04185">
    <property type="entry name" value="GT_2_like_b"/>
    <property type="match status" value="1"/>
</dbReference>
<gene>
    <name evidence="6" type="ORF">CBP76_09010</name>
</gene>
<dbReference type="Gene3D" id="3.90.550.10">
    <property type="entry name" value="Spore Coat Polysaccharide Biosynthesis Protein SpsA, Chain A"/>
    <property type="match status" value="1"/>
</dbReference>
<dbReference type="SUPFAM" id="SSF53448">
    <property type="entry name" value="Nucleotide-diphospho-sugar transferases"/>
    <property type="match status" value="1"/>
</dbReference>
<reference evidence="6 7" key="1">
    <citation type="submission" date="2017-05" db="EMBL/GenBank/DDBJ databases">
        <title>Lactobacillus nurukis nov., sp. nov., isolated from nuruk.</title>
        <authorList>
            <person name="Kim S.-J."/>
        </authorList>
    </citation>
    <scope>NUCLEOTIDE SEQUENCE [LARGE SCALE GENOMIC DNA]</scope>
    <source>
        <strain evidence="6 7">SYF10-1a</strain>
    </source>
</reference>
<evidence type="ECO:0000259" key="5">
    <source>
        <dbReference type="Pfam" id="PF00535"/>
    </source>
</evidence>
<dbReference type="RefSeq" id="WP_102196570.1">
    <property type="nucleotide sequence ID" value="NZ_NIPR01000034.1"/>
</dbReference>
<evidence type="ECO:0000313" key="7">
    <source>
        <dbReference type="Proteomes" id="UP000235649"/>
    </source>
</evidence>
<comment type="caution">
    <text evidence="6">The sequence shown here is derived from an EMBL/GenBank/DDBJ whole genome shotgun (WGS) entry which is preliminary data.</text>
</comment>
<feature type="domain" description="Glycosyltransferase 2-like" evidence="5">
    <location>
        <begin position="7"/>
        <end position="109"/>
    </location>
</feature>
<dbReference type="AlphaFoldDB" id="A0A2N7AT10"/>
<name>A0A2N7AT10_9LACO</name>
<evidence type="ECO:0000256" key="3">
    <source>
        <dbReference type="ARBA" id="ARBA00022676"/>
    </source>
</evidence>
<dbReference type="OrthoDB" id="7665907at2"/>
<dbReference type="InterPro" id="IPR029044">
    <property type="entry name" value="Nucleotide-diphossugar_trans"/>
</dbReference>
<sequence length="295" mass="34313">MEKKVCAVVVTYNRLELLKKCLESLFKQTIRVRHVLVINNKSTDGTEEYLNGLTNKNLIVKNMMRNFGGAKGFSEGVRLAYERTDDDFVWIMDDDTFPNEDCLEELLKGDNKLKNSYGFLCSNARWKDNSSTNIPEVSNNWGEKIDDGLVSVNTATFVSILVPRRIIKELGIPTAELFIWGDDTEYTTRISSKYSSYFVTKSKVLHYTENNLSNMTIVNDSFDRIKRYTFMFRNLIYIDRKYKSKRKAIRRIISEVLMVPSIIRYGKDHRFYRIVAVLKGIFQGMVFNPKVKYVS</sequence>
<dbReference type="PANTHER" id="PTHR43179:SF12">
    <property type="entry name" value="GALACTOFURANOSYLTRANSFERASE GLFT2"/>
    <property type="match status" value="1"/>
</dbReference>
<dbReference type="GO" id="GO:0016757">
    <property type="term" value="F:glycosyltransferase activity"/>
    <property type="evidence" value="ECO:0007669"/>
    <property type="project" value="UniProtKB-KW"/>
</dbReference>
<dbReference type="Proteomes" id="UP000235649">
    <property type="component" value="Unassembled WGS sequence"/>
</dbReference>
<proteinExistence type="inferred from homology"/>